<keyword evidence="7" id="KW-1185">Reference proteome</keyword>
<evidence type="ECO:0000256" key="5">
    <source>
        <dbReference type="HAMAP-Rule" id="MF_00902"/>
    </source>
</evidence>
<keyword evidence="2 5" id="KW-0812">Transmembrane</keyword>
<feature type="transmembrane region" description="Helical" evidence="5">
    <location>
        <begin position="50"/>
        <end position="73"/>
    </location>
</feature>
<dbReference type="Proteomes" id="UP000275925">
    <property type="component" value="Unassembled WGS sequence"/>
</dbReference>
<accession>A0A388TIV0</accession>
<dbReference type="InterPro" id="IPR002033">
    <property type="entry name" value="TatC"/>
</dbReference>
<dbReference type="GO" id="GO:0043953">
    <property type="term" value="P:protein transport by the Tat complex"/>
    <property type="evidence" value="ECO:0007669"/>
    <property type="project" value="UniProtKB-UniRule"/>
</dbReference>
<keyword evidence="5" id="KW-0811">Translocation</keyword>
<feature type="transmembrane region" description="Helical" evidence="5">
    <location>
        <begin position="85"/>
        <end position="112"/>
    </location>
</feature>
<comment type="function">
    <text evidence="5">Part of the twin-arginine translocation (Tat) system that transports large folded proteins containing a characteristic twin-arginine motif in their signal peptide across membranes.</text>
</comment>
<dbReference type="Pfam" id="PF00902">
    <property type="entry name" value="TatC"/>
    <property type="match status" value="1"/>
</dbReference>
<keyword evidence="4 5" id="KW-0472">Membrane</keyword>
<evidence type="ECO:0000256" key="3">
    <source>
        <dbReference type="ARBA" id="ARBA00022989"/>
    </source>
</evidence>
<comment type="subunit">
    <text evidence="5">Forms a complex with TatA.</text>
</comment>
<dbReference type="GO" id="GO:0033281">
    <property type="term" value="C:TAT protein transport complex"/>
    <property type="evidence" value="ECO:0007669"/>
    <property type="project" value="UniProtKB-UniRule"/>
</dbReference>
<dbReference type="GO" id="GO:0009977">
    <property type="term" value="F:proton motive force dependent protein transmembrane transporter activity"/>
    <property type="evidence" value="ECO:0007669"/>
    <property type="project" value="TreeGrafter"/>
</dbReference>
<evidence type="ECO:0000256" key="1">
    <source>
        <dbReference type="ARBA" id="ARBA00004141"/>
    </source>
</evidence>
<gene>
    <name evidence="5 6" type="primary">tatC</name>
    <name evidence="6" type="ORF">NO2_0896</name>
</gene>
<protein>
    <recommendedName>
        <fullName evidence="5">Sec-independent protein translocase protein TatC</fullName>
    </recommendedName>
</protein>
<evidence type="ECO:0000313" key="7">
    <source>
        <dbReference type="Proteomes" id="UP000275925"/>
    </source>
</evidence>
<dbReference type="HAMAP" id="MF_00902">
    <property type="entry name" value="TatC"/>
    <property type="match status" value="1"/>
</dbReference>
<keyword evidence="5" id="KW-0653">Protein transport</keyword>
<evidence type="ECO:0000256" key="2">
    <source>
        <dbReference type="ARBA" id="ARBA00022692"/>
    </source>
</evidence>
<dbReference type="EMBL" id="BGZO01000024">
    <property type="protein sequence ID" value="GBR76330.1"/>
    <property type="molecule type" value="Genomic_DNA"/>
</dbReference>
<name>A0A388TIV0_9BACT</name>
<sequence>MLFIIIALLILFVAGFYASVHILQWFVDYLAIRYTVNVATLSPLEAVMNIMQLTLLLVLMVCLPILVFVFISYIRPALYLHERRLLIYVPLSLLLGALGALFGWYLSVEIFIPYFDGFSRLLQLQNMWSLNYLTSFVIMDLFIFFLVFQIPLIVTVLHSLGFLQTKNMVSLRKIVVLLSVVLGAVVTPPDVISQLIVAAPLYVLFELSIQYCRFKDSRQARRSVKKRRARAR</sequence>
<dbReference type="GO" id="GO:0065002">
    <property type="term" value="P:intracellular protein transmembrane transport"/>
    <property type="evidence" value="ECO:0007669"/>
    <property type="project" value="TreeGrafter"/>
</dbReference>
<feature type="transmembrane region" description="Helical" evidence="5">
    <location>
        <begin position="169"/>
        <end position="186"/>
    </location>
</feature>
<comment type="caution">
    <text evidence="6">The sequence shown here is derived from an EMBL/GenBank/DDBJ whole genome shotgun (WGS) entry which is preliminary data.</text>
</comment>
<dbReference type="PRINTS" id="PR01840">
    <property type="entry name" value="TATCFAMILY"/>
</dbReference>
<feature type="transmembrane region" description="Helical" evidence="5">
    <location>
        <begin position="192"/>
        <end position="212"/>
    </location>
</feature>
<keyword evidence="5" id="KW-0813">Transport</keyword>
<comment type="similarity">
    <text evidence="5">Belongs to the TatC family.</text>
</comment>
<proteinExistence type="inferred from homology"/>
<comment type="caution">
    <text evidence="5">Lacks conserved residue(s) required for the propagation of feature annotation.</text>
</comment>
<reference evidence="6 7" key="1">
    <citation type="journal article" date="2019" name="ISME J.">
        <title>Genome analyses of uncultured TG2/ZB3 bacteria in 'Margulisbacteria' specifically attached to ectosymbiotic spirochetes of protists in the termite gut.</title>
        <authorList>
            <person name="Utami Y.D."/>
            <person name="Kuwahara H."/>
            <person name="Igai K."/>
            <person name="Murakami T."/>
            <person name="Sugaya K."/>
            <person name="Morikawa T."/>
            <person name="Nagura Y."/>
            <person name="Yuki M."/>
            <person name="Deevong P."/>
            <person name="Inoue T."/>
            <person name="Kihara K."/>
            <person name="Lo N."/>
            <person name="Yamada A."/>
            <person name="Ohkuma M."/>
            <person name="Hongoh Y."/>
        </authorList>
    </citation>
    <scope>NUCLEOTIDE SEQUENCE [LARGE SCALE GENOMIC DNA]</scope>
    <source>
        <strain evidence="6">NkOx7-02</strain>
    </source>
</reference>
<organism evidence="6 7">
    <name type="scientific">Candidatus Termititenax persephonae</name>
    <dbReference type="NCBI Taxonomy" id="2218525"/>
    <lineage>
        <taxon>Bacteria</taxon>
        <taxon>Bacillati</taxon>
        <taxon>Candidatus Margulisiibacteriota</taxon>
        <taxon>Candidatus Termititenacia</taxon>
        <taxon>Candidatus Termititenacales</taxon>
        <taxon>Candidatus Termititenacaceae</taxon>
        <taxon>Candidatus Termititenax</taxon>
    </lineage>
</organism>
<dbReference type="AlphaFoldDB" id="A0A388TIV0"/>
<keyword evidence="5" id="KW-1003">Cell membrane</keyword>
<feature type="transmembrane region" description="Helical" evidence="5">
    <location>
        <begin position="132"/>
        <end position="157"/>
    </location>
</feature>
<dbReference type="PANTHER" id="PTHR30371:SF0">
    <property type="entry name" value="SEC-INDEPENDENT PROTEIN TRANSLOCASE PROTEIN TATC, CHLOROPLASTIC-RELATED"/>
    <property type="match status" value="1"/>
</dbReference>
<evidence type="ECO:0000256" key="4">
    <source>
        <dbReference type="ARBA" id="ARBA00023136"/>
    </source>
</evidence>
<dbReference type="PANTHER" id="PTHR30371">
    <property type="entry name" value="SEC-INDEPENDENT PROTEIN TRANSLOCASE PROTEIN TATC"/>
    <property type="match status" value="1"/>
</dbReference>
<comment type="subcellular location">
    <subcellularLocation>
        <location evidence="5">Cell membrane</location>
        <topology evidence="5">Multi-pass membrane protein</topology>
    </subcellularLocation>
    <subcellularLocation>
        <location evidence="1">Membrane</location>
        <topology evidence="1">Multi-pass membrane protein</topology>
    </subcellularLocation>
</comment>
<evidence type="ECO:0000313" key="6">
    <source>
        <dbReference type="EMBL" id="GBR76330.1"/>
    </source>
</evidence>
<keyword evidence="3 5" id="KW-1133">Transmembrane helix</keyword>